<dbReference type="CDD" id="cd03109">
    <property type="entry name" value="DTBS"/>
    <property type="match status" value="1"/>
</dbReference>
<evidence type="ECO:0000313" key="11">
    <source>
        <dbReference type="EMBL" id="MBB4015836.1"/>
    </source>
</evidence>
<protein>
    <recommendedName>
        <fullName evidence="9">ATP-dependent dethiobiotin synthetase BioD</fullName>
        <ecNumber evidence="9">6.3.3.3</ecNumber>
    </recommendedName>
    <alternativeName>
        <fullName evidence="9">DTB synthetase</fullName>
        <shortName evidence="9">DTBS</shortName>
    </alternativeName>
    <alternativeName>
        <fullName evidence="9">Dethiobiotin synthase</fullName>
    </alternativeName>
</protein>
<dbReference type="GO" id="GO:0005524">
    <property type="term" value="F:ATP binding"/>
    <property type="evidence" value="ECO:0007669"/>
    <property type="project" value="UniProtKB-UniRule"/>
</dbReference>
<comment type="pathway">
    <text evidence="9">Cofactor biosynthesis; biotin biosynthesis; biotin from 7,8-diaminononanoate: step 1/2.</text>
</comment>
<feature type="binding site" evidence="9">
    <location>
        <position position="43"/>
    </location>
    <ligand>
        <name>Mg(2+)</name>
        <dbReference type="ChEBI" id="CHEBI:18420"/>
    </ligand>
</feature>
<feature type="binding site" evidence="9">
    <location>
        <begin position="274"/>
        <end position="276"/>
    </location>
    <ligand>
        <name>ATP</name>
        <dbReference type="ChEBI" id="CHEBI:30616"/>
    </ligand>
</feature>
<dbReference type="Pfam" id="PF13500">
    <property type="entry name" value="AAA_26"/>
    <property type="match status" value="2"/>
</dbReference>
<keyword evidence="2 9" id="KW-0436">Ligase</keyword>
<dbReference type="PANTHER" id="PTHR43210:SF2">
    <property type="entry name" value="ATP-DEPENDENT DETHIOBIOTIN SYNTHETASE BIOD 2"/>
    <property type="match status" value="1"/>
</dbReference>
<dbReference type="SUPFAM" id="SSF52540">
    <property type="entry name" value="P-loop containing nucleoside triphosphate hydrolases"/>
    <property type="match status" value="2"/>
</dbReference>
<sequence length="299" mass="30616">MSGFIVTGTDTGIGKTVFCAALAGALRGFYWKPVQAGLDGETDSETVRRLSGLPDGHVLPEAYRLALPASPHRAAEAEGLAIDVGSVLRSPRHTIGRESTIAPSPREAAGRAGVGGGSAFGCSPSQAEPSQGELASNFGQTCSRPERPPPLAPPRRRRGGGDPGAPGSVASSRDLGALTLPAVAGPLVVEGAGGPMVPLTRGTLFIDVFAAWGLPVILCAATRLGTINHTLLALEALKRRDIPVHGVAFIGEANEDSEAIIAELGGARRLGRLPLLTALTREALAAAFAGAFDPADFRS</sequence>
<evidence type="ECO:0000256" key="6">
    <source>
        <dbReference type="ARBA" id="ARBA00022840"/>
    </source>
</evidence>
<dbReference type="Gene3D" id="3.40.50.300">
    <property type="entry name" value="P-loop containing nucleotide triphosphate hydrolases"/>
    <property type="match status" value="1"/>
</dbReference>
<comment type="function">
    <text evidence="9">Catalyzes a mechanistically unusual reaction, the ATP-dependent insertion of CO2 between the N7 and N8 nitrogen atoms of 7,8-diaminopelargonic acid (DAPA, also called 7,8-diammoniononanoate) to form a ureido ring.</text>
</comment>
<keyword evidence="6 9" id="KW-0067">ATP-binding</keyword>
<comment type="caution">
    <text evidence="11">The sequence shown here is derived from an EMBL/GenBank/DDBJ whole genome shotgun (WGS) entry which is preliminary data.</text>
</comment>
<dbReference type="GO" id="GO:0004141">
    <property type="term" value="F:dethiobiotin synthase activity"/>
    <property type="evidence" value="ECO:0007669"/>
    <property type="project" value="UniProtKB-UniRule"/>
</dbReference>
<keyword evidence="4 9" id="KW-0547">Nucleotide-binding</keyword>
<feature type="binding site" evidence="9">
    <location>
        <begin position="190"/>
        <end position="193"/>
    </location>
    <ligand>
        <name>ATP</name>
        <dbReference type="ChEBI" id="CHEBI:30616"/>
    </ligand>
</feature>
<keyword evidence="12" id="KW-1185">Reference proteome</keyword>
<dbReference type="PANTHER" id="PTHR43210">
    <property type="entry name" value="DETHIOBIOTIN SYNTHETASE"/>
    <property type="match status" value="1"/>
</dbReference>
<feature type="active site" evidence="9">
    <location>
        <position position="32"/>
    </location>
</feature>
<feature type="compositionally biased region" description="Polar residues" evidence="10">
    <location>
        <begin position="123"/>
        <end position="143"/>
    </location>
</feature>
<dbReference type="HAMAP" id="MF_00336">
    <property type="entry name" value="BioD"/>
    <property type="match status" value="1"/>
</dbReference>
<feature type="binding site" evidence="9">
    <location>
        <begin position="12"/>
        <end position="17"/>
    </location>
    <ligand>
        <name>ATP</name>
        <dbReference type="ChEBI" id="CHEBI:30616"/>
    </ligand>
</feature>
<keyword evidence="3 9" id="KW-0479">Metal-binding</keyword>
<dbReference type="GO" id="GO:0005829">
    <property type="term" value="C:cytosol"/>
    <property type="evidence" value="ECO:0007669"/>
    <property type="project" value="TreeGrafter"/>
</dbReference>
<keyword evidence="1 9" id="KW-0963">Cytoplasm</keyword>
<dbReference type="Proteomes" id="UP000577362">
    <property type="component" value="Unassembled WGS sequence"/>
</dbReference>
<feature type="binding site" evidence="9">
    <location>
        <position position="43"/>
    </location>
    <ligand>
        <name>ATP</name>
        <dbReference type="ChEBI" id="CHEBI:30616"/>
    </ligand>
</feature>
<evidence type="ECO:0000256" key="5">
    <source>
        <dbReference type="ARBA" id="ARBA00022756"/>
    </source>
</evidence>
<feature type="binding site" evidence="9">
    <location>
        <position position="190"/>
    </location>
    <ligand>
        <name>Mg(2+)</name>
        <dbReference type="ChEBI" id="CHEBI:18420"/>
    </ligand>
</feature>
<dbReference type="GO" id="GO:0000287">
    <property type="term" value="F:magnesium ion binding"/>
    <property type="evidence" value="ECO:0007669"/>
    <property type="project" value="UniProtKB-UniRule"/>
</dbReference>
<evidence type="ECO:0000256" key="3">
    <source>
        <dbReference type="ARBA" id="ARBA00022723"/>
    </source>
</evidence>
<comment type="similarity">
    <text evidence="9">Belongs to the dethiobiotin synthetase family.</text>
</comment>
<evidence type="ECO:0000256" key="2">
    <source>
        <dbReference type="ARBA" id="ARBA00022598"/>
    </source>
</evidence>
<reference evidence="11 12" key="1">
    <citation type="submission" date="2020-08" db="EMBL/GenBank/DDBJ databases">
        <title>Genomic Encyclopedia of Type Strains, Phase IV (KMG-IV): sequencing the most valuable type-strain genomes for metagenomic binning, comparative biology and taxonomic classification.</title>
        <authorList>
            <person name="Goeker M."/>
        </authorList>
    </citation>
    <scope>NUCLEOTIDE SEQUENCE [LARGE SCALE GENOMIC DNA]</scope>
    <source>
        <strain evidence="11 12">DSM 103737</strain>
    </source>
</reference>
<keyword evidence="5 9" id="KW-0093">Biotin biosynthesis</keyword>
<dbReference type="AlphaFoldDB" id="A0A840BYI2"/>
<name>A0A840BYI2_9HYPH</name>
<dbReference type="InterPro" id="IPR004472">
    <property type="entry name" value="DTB_synth_BioD"/>
</dbReference>
<evidence type="ECO:0000256" key="7">
    <source>
        <dbReference type="ARBA" id="ARBA00022842"/>
    </source>
</evidence>
<organism evidence="11 12">
    <name type="scientific">Chelatococcus caeni</name>
    <dbReference type="NCBI Taxonomy" id="1348468"/>
    <lineage>
        <taxon>Bacteria</taxon>
        <taxon>Pseudomonadati</taxon>
        <taxon>Pseudomonadota</taxon>
        <taxon>Alphaproteobacteria</taxon>
        <taxon>Hyphomicrobiales</taxon>
        <taxon>Chelatococcaceae</taxon>
        <taxon>Chelatococcus</taxon>
    </lineage>
</organism>
<comment type="catalytic activity">
    <reaction evidence="8">
        <text>(7R,8S)-8-amino-7-(carboxyamino)nonanoate + ATP = (4R,5S)-dethiobiotin + ADP + phosphate + H(+)</text>
        <dbReference type="Rhea" id="RHEA:63684"/>
        <dbReference type="ChEBI" id="CHEBI:15378"/>
        <dbReference type="ChEBI" id="CHEBI:30616"/>
        <dbReference type="ChEBI" id="CHEBI:43474"/>
        <dbReference type="ChEBI" id="CHEBI:149470"/>
        <dbReference type="ChEBI" id="CHEBI:149473"/>
        <dbReference type="ChEBI" id="CHEBI:456216"/>
    </reaction>
</comment>
<accession>A0A840BYI2</accession>
<evidence type="ECO:0000256" key="1">
    <source>
        <dbReference type="ARBA" id="ARBA00022490"/>
    </source>
</evidence>
<feature type="binding site" evidence="9">
    <location>
        <position position="16"/>
    </location>
    <ligand>
        <name>Mg(2+)</name>
        <dbReference type="ChEBI" id="CHEBI:18420"/>
    </ligand>
</feature>
<dbReference type="GO" id="GO:0009102">
    <property type="term" value="P:biotin biosynthetic process"/>
    <property type="evidence" value="ECO:0007669"/>
    <property type="project" value="UniProtKB-UniRule"/>
</dbReference>
<gene>
    <name evidence="9" type="primary">bioD</name>
    <name evidence="11" type="ORF">GGR16_000842</name>
</gene>
<evidence type="ECO:0000256" key="10">
    <source>
        <dbReference type="SAM" id="MobiDB-lite"/>
    </source>
</evidence>
<comment type="subunit">
    <text evidence="9">Homodimer.</text>
</comment>
<comment type="cofactor">
    <cofactor evidence="9">
        <name>Mg(2+)</name>
        <dbReference type="ChEBI" id="CHEBI:18420"/>
    </cofactor>
</comment>
<keyword evidence="7 9" id="KW-0460">Magnesium</keyword>
<comment type="caution">
    <text evidence="9">Lacks conserved residue(s) required for the propagation of feature annotation.</text>
</comment>
<dbReference type="EMBL" id="JACIEN010000001">
    <property type="protein sequence ID" value="MBB4015836.1"/>
    <property type="molecule type" value="Genomic_DNA"/>
</dbReference>
<proteinExistence type="inferred from homology"/>
<evidence type="ECO:0000256" key="8">
    <source>
        <dbReference type="ARBA" id="ARBA00047386"/>
    </source>
</evidence>
<comment type="subcellular location">
    <subcellularLocation>
        <location evidence="9">Cytoplasm</location>
    </subcellularLocation>
</comment>
<feature type="region of interest" description="Disordered" evidence="10">
    <location>
        <begin position="94"/>
        <end position="172"/>
    </location>
</feature>
<comment type="catalytic activity">
    <reaction evidence="9">
        <text>(7R,8S)-7,8-diammoniononanoate + CO2 + ATP = (4R,5S)-dethiobiotin + ADP + phosphate + 3 H(+)</text>
        <dbReference type="Rhea" id="RHEA:15805"/>
        <dbReference type="ChEBI" id="CHEBI:15378"/>
        <dbReference type="ChEBI" id="CHEBI:16526"/>
        <dbReference type="ChEBI" id="CHEBI:30616"/>
        <dbReference type="ChEBI" id="CHEBI:43474"/>
        <dbReference type="ChEBI" id="CHEBI:149469"/>
        <dbReference type="ChEBI" id="CHEBI:149473"/>
        <dbReference type="ChEBI" id="CHEBI:456216"/>
        <dbReference type="EC" id="6.3.3.3"/>
    </reaction>
</comment>
<evidence type="ECO:0000256" key="9">
    <source>
        <dbReference type="HAMAP-Rule" id="MF_00336"/>
    </source>
</evidence>
<dbReference type="InterPro" id="IPR027417">
    <property type="entry name" value="P-loop_NTPase"/>
</dbReference>
<evidence type="ECO:0000313" key="12">
    <source>
        <dbReference type="Proteomes" id="UP000577362"/>
    </source>
</evidence>
<evidence type="ECO:0000256" key="4">
    <source>
        <dbReference type="ARBA" id="ARBA00022741"/>
    </source>
</evidence>
<dbReference type="EC" id="6.3.3.3" evidence="9"/>
<dbReference type="UniPathway" id="UPA00078">
    <property type="reaction ID" value="UER00161"/>
</dbReference>